<gene>
    <name evidence="1" type="ORF">K1T71_013425</name>
</gene>
<organism evidence="1 2">
    <name type="scientific">Dendrolimus kikuchii</name>
    <dbReference type="NCBI Taxonomy" id="765133"/>
    <lineage>
        <taxon>Eukaryota</taxon>
        <taxon>Metazoa</taxon>
        <taxon>Ecdysozoa</taxon>
        <taxon>Arthropoda</taxon>
        <taxon>Hexapoda</taxon>
        <taxon>Insecta</taxon>
        <taxon>Pterygota</taxon>
        <taxon>Neoptera</taxon>
        <taxon>Endopterygota</taxon>
        <taxon>Lepidoptera</taxon>
        <taxon>Glossata</taxon>
        <taxon>Ditrysia</taxon>
        <taxon>Bombycoidea</taxon>
        <taxon>Lasiocampidae</taxon>
        <taxon>Dendrolimus</taxon>
    </lineage>
</organism>
<protein>
    <submittedName>
        <fullName evidence="1">Uncharacterized protein</fullName>
    </submittedName>
</protein>
<dbReference type="EMBL" id="CM034411">
    <property type="protein sequence ID" value="KAJ0171226.1"/>
    <property type="molecule type" value="Genomic_DNA"/>
</dbReference>
<accession>A0ACC1CI29</accession>
<dbReference type="Proteomes" id="UP000824533">
    <property type="component" value="Linkage Group LG25"/>
</dbReference>
<sequence>MCPCGASEPSCCGVETEQRPRRARSLRQRHRPTPSSGGAALPTPGYMAMRVTCGGSRRWESGAAPFPGGVRLRLRLPAVTCPHPDPPGTPRHLAQYSPLRLHHSGTITVLKRVMVHGTRGDTRARTAIQFRLAAMPVLARLRGGEARRRPGAPLPLRART</sequence>
<name>A0ACC1CI29_9NEOP</name>
<evidence type="ECO:0000313" key="2">
    <source>
        <dbReference type="Proteomes" id="UP000824533"/>
    </source>
</evidence>
<reference evidence="1 2" key="1">
    <citation type="journal article" date="2021" name="Front. Genet.">
        <title>Chromosome-Level Genome Assembly Reveals Significant Gene Expansion in the Toll and IMD Signaling Pathways of Dendrolimus kikuchii.</title>
        <authorList>
            <person name="Zhou J."/>
            <person name="Wu P."/>
            <person name="Xiong Z."/>
            <person name="Liu N."/>
            <person name="Zhao N."/>
            <person name="Ji M."/>
            <person name="Qiu Y."/>
            <person name="Yang B."/>
        </authorList>
    </citation>
    <scope>NUCLEOTIDE SEQUENCE [LARGE SCALE GENOMIC DNA]</scope>
    <source>
        <strain evidence="1">Ann1</strain>
    </source>
</reference>
<evidence type="ECO:0000313" key="1">
    <source>
        <dbReference type="EMBL" id="KAJ0171226.1"/>
    </source>
</evidence>
<proteinExistence type="predicted"/>
<comment type="caution">
    <text evidence="1">The sequence shown here is derived from an EMBL/GenBank/DDBJ whole genome shotgun (WGS) entry which is preliminary data.</text>
</comment>
<keyword evidence="2" id="KW-1185">Reference proteome</keyword>